<protein>
    <submittedName>
        <fullName evidence="2">Putative high light inducible protein</fullName>
    </submittedName>
</protein>
<keyword evidence="1" id="KW-0812">Transmembrane</keyword>
<name>A0A0A1ZFH1_PROMR</name>
<dbReference type="Proteomes" id="UP000030598">
    <property type="component" value="Unassembled WGS sequence"/>
</dbReference>
<proteinExistence type="predicted"/>
<organism evidence="2 3">
    <name type="scientific">Prochlorococcus marinus str. GP2</name>
    <dbReference type="NCBI Taxonomy" id="59925"/>
    <lineage>
        <taxon>Bacteria</taxon>
        <taxon>Bacillati</taxon>
        <taxon>Cyanobacteriota</taxon>
        <taxon>Cyanophyceae</taxon>
        <taxon>Synechococcales</taxon>
        <taxon>Prochlorococcaceae</taxon>
        <taxon>Prochlorococcus</taxon>
    </lineage>
</organism>
<evidence type="ECO:0000256" key="1">
    <source>
        <dbReference type="SAM" id="Phobius"/>
    </source>
</evidence>
<comment type="caution">
    <text evidence="2">The sequence shown here is derived from an EMBL/GenBank/DDBJ whole genome shotgun (WGS) entry which is preliminary data.</text>
</comment>
<keyword evidence="1" id="KW-1133">Transmembrane helix</keyword>
<evidence type="ECO:0000313" key="3">
    <source>
        <dbReference type="Proteomes" id="UP000030598"/>
    </source>
</evidence>
<feature type="transmembrane region" description="Helical" evidence="1">
    <location>
        <begin position="20"/>
        <end position="42"/>
    </location>
</feature>
<sequence length="48" mass="5313">MNEENQPRFGFVNFAETWNGRMAMMGILIGLGTELITGQSILRQIGIG</sequence>
<dbReference type="Gene3D" id="1.10.3460.10">
    <property type="entry name" value="Chlorophyll a/b binding protein domain"/>
    <property type="match status" value="1"/>
</dbReference>
<reference evidence="3" key="1">
    <citation type="journal article" date="2014" name="Sci. Data">
        <title>Genomes of diverse isolates of the marine cyanobacterium Prochlorococcus.</title>
        <authorList>
            <person name="Biller S."/>
            <person name="Berube P."/>
            <person name="Thompson J."/>
            <person name="Kelly L."/>
            <person name="Roggensack S."/>
            <person name="Awad L."/>
            <person name="Roache-Johnson K."/>
            <person name="Ding H."/>
            <person name="Giovannoni S.J."/>
            <person name="Moore L.R."/>
            <person name="Chisholm S.W."/>
        </authorList>
    </citation>
    <scope>NUCLEOTIDE SEQUENCE [LARGE SCALE GENOMIC DNA]</scope>
    <source>
        <strain evidence="3">GP2</strain>
    </source>
</reference>
<dbReference type="EMBL" id="JNAH01000003">
    <property type="protein sequence ID" value="KGF88332.1"/>
    <property type="molecule type" value="Genomic_DNA"/>
</dbReference>
<gene>
    <name evidence="2" type="ORF">EU91_0263</name>
</gene>
<dbReference type="SUPFAM" id="SSF103511">
    <property type="entry name" value="Chlorophyll a-b binding protein"/>
    <property type="match status" value="1"/>
</dbReference>
<evidence type="ECO:0000313" key="2">
    <source>
        <dbReference type="EMBL" id="KGF88332.1"/>
    </source>
</evidence>
<accession>A0A0A1ZFH1</accession>
<dbReference type="STRING" id="59925.EU91_0263"/>
<keyword evidence="1" id="KW-0472">Membrane</keyword>
<dbReference type="RefSeq" id="WP_032523874.1">
    <property type="nucleotide sequence ID" value="NZ_CP138934.1"/>
</dbReference>
<dbReference type="OrthoDB" id="583095at2"/>
<dbReference type="AlphaFoldDB" id="A0A0A1ZFH1"/>